<dbReference type="AlphaFoldDB" id="A0A507CME7"/>
<feature type="region of interest" description="Disordered" evidence="1">
    <location>
        <begin position="926"/>
        <end position="948"/>
    </location>
</feature>
<evidence type="ECO:0000313" key="2">
    <source>
        <dbReference type="EMBL" id="TPX40346.1"/>
    </source>
</evidence>
<gene>
    <name evidence="2" type="ORF">SeLEV6574_g06655</name>
</gene>
<name>A0A507CME7_9FUNG</name>
<dbReference type="VEuPathDB" id="FungiDB:SeMB42_g04847"/>
<sequence length="966" mass="110850">MSLLRALSCVTSARPPAKKKISPKKKNKILGRRDCGAHHSSTVANMLTLFILISILLLQPSHAVDTEPTMDQLNAWRDEIRQFRYDLVNLDQKEQDERNDRLNKVCMSREAVQKYTGRREFKTCFYGYDEYVLAGLLIAEIVPEGAPLTWKSLEELPKDLSQNFLELYWECYETIRHARDIFYRYVYPNLNDHTRRFPWLYSGMQMKCQEQLLQNILPPIVGPTDSRIKNCNDVSACNMLLAEERARKTERLKQLQDSGVSVVSSLTQARVCTLDTVKQWCEMDSRIELSAHESQIDSEPTMESLIYLVNYNALVAQKLALIHYAVSRFVDDNISHGSWEEYDIGVMRESPDWNGISGLQEFQDYYIGLVEICKNDVAHMLETHLPLDIETHLKEVDFELEIFPTGGVNDLNSELGIFLQLCPDDLPRKYLKLAEKIHLLRLRHSIHDDTVADLENRKALYLAFHTASLSYRKEQTCMLEKRLTRDTETYLAEVAFEFKKSTNKGVPFDFTELFPELGIFLKLSPSEVPPQYLELAEKVHSVHIEYLKSHDDGQLNALAMTTQRDEFNEPGVLYSAFHVAATAYGQTLERIQQSLETENIEDYLRKLKKTTDKGVPFDFTELFPELGIFLKLSPSEVPPQYLELAEKVHSVHIEYLKSHDDGQLNALAMTTQRDEFNEPGVLYSAFHVAATAYGQTLERIQQSLETENIEDYLRKLKKTTDKGVPFDFTELFPELGIFLKLSPSEVPPQYLELAEKVHSVHIEYLKSHDDGQLNALAMTTQRDEFNEPGVLYSAFHVAATAYGQTLERIQQSLETENIEDYLRKLKKYIDEGVPFDFASEFPQLGIFLQLHPSDVPPQYLELAEQVHVLSLGLFIPDEPVTDREYETTSRPVLCSPFHRVTLSELNHDNRNDVAYADLNRATITSNRGSGRRADIAGPPSSNSHGRVGCGCSLRSLRDRLWPRRNH</sequence>
<proteinExistence type="predicted"/>
<accession>A0A507CME7</accession>
<comment type="caution">
    <text evidence="2">The sequence shown here is derived from an EMBL/GenBank/DDBJ whole genome shotgun (WGS) entry which is preliminary data.</text>
</comment>
<protein>
    <submittedName>
        <fullName evidence="2">Uncharacterized protein</fullName>
    </submittedName>
</protein>
<evidence type="ECO:0000256" key="1">
    <source>
        <dbReference type="SAM" id="MobiDB-lite"/>
    </source>
</evidence>
<dbReference type="Proteomes" id="UP000320475">
    <property type="component" value="Unassembled WGS sequence"/>
</dbReference>
<dbReference type="EMBL" id="QEAM01000394">
    <property type="protein sequence ID" value="TPX40346.1"/>
    <property type="molecule type" value="Genomic_DNA"/>
</dbReference>
<evidence type="ECO:0000313" key="3">
    <source>
        <dbReference type="Proteomes" id="UP000320475"/>
    </source>
</evidence>
<organism evidence="2 3">
    <name type="scientific">Synchytrium endobioticum</name>
    <dbReference type="NCBI Taxonomy" id="286115"/>
    <lineage>
        <taxon>Eukaryota</taxon>
        <taxon>Fungi</taxon>
        <taxon>Fungi incertae sedis</taxon>
        <taxon>Chytridiomycota</taxon>
        <taxon>Chytridiomycota incertae sedis</taxon>
        <taxon>Chytridiomycetes</taxon>
        <taxon>Synchytriales</taxon>
        <taxon>Synchytriaceae</taxon>
        <taxon>Synchytrium</taxon>
    </lineage>
</organism>
<reference evidence="2 3" key="1">
    <citation type="journal article" date="2019" name="Sci. Rep.">
        <title>Comparative genomics of chytrid fungi reveal insights into the obligate biotrophic and pathogenic lifestyle of Synchytrium endobioticum.</title>
        <authorList>
            <person name="van de Vossenberg B.T.L.H."/>
            <person name="Warris S."/>
            <person name="Nguyen H.D.T."/>
            <person name="van Gent-Pelzer M.P.E."/>
            <person name="Joly D.L."/>
            <person name="van de Geest H.C."/>
            <person name="Bonants P.J.M."/>
            <person name="Smith D.S."/>
            <person name="Levesque C.A."/>
            <person name="van der Lee T.A.J."/>
        </authorList>
    </citation>
    <scope>NUCLEOTIDE SEQUENCE [LARGE SCALE GENOMIC DNA]</scope>
    <source>
        <strain evidence="2 3">LEV6574</strain>
    </source>
</reference>